<dbReference type="EMBL" id="WVIC01000061">
    <property type="protein sequence ID" value="NCJ08640.1"/>
    <property type="molecule type" value="Genomic_DNA"/>
</dbReference>
<sequence length="260" mass="29485">MTLWERARPSRSHSLPRFSRWLSHLGLVVLSTVLLRILFPLAAVGMAAIAAERGWGLWNQLPMPMGLAVVLSIVALDLVIYWQHRLFHALPLLWRLHKVHHADQDFDVTTGFRFHPLEILLSMGIKIIAVALLGAPGIAVLIFEVLLNGTALFNHGNVSLPLFLDRWLRWVVVTPDMHRIHHSVVPQETNSNFGFNLPWWDRLLGTYQSQPFRGQQGMVIGLSEYQQDPRVAQLPWMLVLPFLPVSQPVSGHDPDTELHG</sequence>
<evidence type="ECO:0000256" key="1">
    <source>
        <dbReference type="ARBA" id="ARBA00004370"/>
    </source>
</evidence>
<evidence type="ECO:0000256" key="5">
    <source>
        <dbReference type="SAM" id="Phobius"/>
    </source>
</evidence>
<gene>
    <name evidence="7" type="ORF">GS597_19435</name>
</gene>
<feature type="domain" description="Fatty acid hydroxylase" evidence="6">
    <location>
        <begin position="70"/>
        <end position="206"/>
    </location>
</feature>
<dbReference type="InterPro" id="IPR006694">
    <property type="entry name" value="Fatty_acid_hydroxylase"/>
</dbReference>
<evidence type="ECO:0000313" key="8">
    <source>
        <dbReference type="Proteomes" id="UP000607397"/>
    </source>
</evidence>
<keyword evidence="4 5" id="KW-0472">Membrane</keyword>
<feature type="transmembrane region" description="Helical" evidence="5">
    <location>
        <begin position="127"/>
        <end position="147"/>
    </location>
</feature>
<feature type="transmembrane region" description="Helical" evidence="5">
    <location>
        <begin position="63"/>
        <end position="82"/>
    </location>
</feature>
<organism evidence="7 8">
    <name type="scientific">Petrachloros mirabilis ULC683</name>
    <dbReference type="NCBI Taxonomy" id="2781853"/>
    <lineage>
        <taxon>Bacteria</taxon>
        <taxon>Bacillati</taxon>
        <taxon>Cyanobacteriota</taxon>
        <taxon>Cyanophyceae</taxon>
        <taxon>Synechococcales</taxon>
        <taxon>Petrachlorosaceae</taxon>
        <taxon>Petrachloros</taxon>
        <taxon>Petrachloros mirabilis</taxon>
    </lineage>
</organism>
<keyword evidence="8" id="KW-1185">Reference proteome</keyword>
<dbReference type="AlphaFoldDB" id="A0A8K2A0C0"/>
<dbReference type="PANTHER" id="PTHR11863">
    <property type="entry name" value="STEROL DESATURASE"/>
    <property type="match status" value="1"/>
</dbReference>
<evidence type="ECO:0000256" key="3">
    <source>
        <dbReference type="ARBA" id="ARBA00022989"/>
    </source>
</evidence>
<protein>
    <submittedName>
        <fullName evidence="7">Sterol desaturase family protein</fullName>
    </submittedName>
</protein>
<feature type="transmembrane region" description="Helical" evidence="5">
    <location>
        <begin position="21"/>
        <end position="51"/>
    </location>
</feature>
<dbReference type="InterPro" id="IPR050307">
    <property type="entry name" value="Sterol_Desaturase_Related"/>
</dbReference>
<dbReference type="GO" id="GO:0008610">
    <property type="term" value="P:lipid biosynthetic process"/>
    <property type="evidence" value="ECO:0007669"/>
    <property type="project" value="InterPro"/>
</dbReference>
<evidence type="ECO:0000256" key="4">
    <source>
        <dbReference type="ARBA" id="ARBA00023136"/>
    </source>
</evidence>
<keyword evidence="3 5" id="KW-1133">Transmembrane helix</keyword>
<dbReference type="GO" id="GO:0016020">
    <property type="term" value="C:membrane"/>
    <property type="evidence" value="ECO:0007669"/>
    <property type="project" value="UniProtKB-SubCell"/>
</dbReference>
<dbReference type="GO" id="GO:0016491">
    <property type="term" value="F:oxidoreductase activity"/>
    <property type="evidence" value="ECO:0007669"/>
    <property type="project" value="InterPro"/>
</dbReference>
<comment type="subcellular location">
    <subcellularLocation>
        <location evidence="1">Membrane</location>
    </subcellularLocation>
</comment>
<keyword evidence="2 5" id="KW-0812">Transmembrane</keyword>
<dbReference type="Proteomes" id="UP000607397">
    <property type="component" value="Unassembled WGS sequence"/>
</dbReference>
<comment type="caution">
    <text evidence="7">The sequence shown here is derived from an EMBL/GenBank/DDBJ whole genome shotgun (WGS) entry which is preliminary data.</text>
</comment>
<accession>A0A8K2A0C0</accession>
<dbReference type="Pfam" id="PF04116">
    <property type="entry name" value="FA_hydroxylase"/>
    <property type="match status" value="1"/>
</dbReference>
<dbReference type="GO" id="GO:0005506">
    <property type="term" value="F:iron ion binding"/>
    <property type="evidence" value="ECO:0007669"/>
    <property type="project" value="InterPro"/>
</dbReference>
<evidence type="ECO:0000313" key="7">
    <source>
        <dbReference type="EMBL" id="NCJ08640.1"/>
    </source>
</evidence>
<reference evidence="7" key="1">
    <citation type="submission" date="2019-12" db="EMBL/GenBank/DDBJ databases">
        <title>High-Quality draft genome sequences of three cyanobacteria isolated from the limestone walls of the Old Cathedral of Coimbra.</title>
        <authorList>
            <person name="Tiago I."/>
            <person name="Soares F."/>
            <person name="Portugal A."/>
        </authorList>
    </citation>
    <scope>NUCLEOTIDE SEQUENCE [LARGE SCALE GENOMIC DNA]</scope>
    <source>
        <strain evidence="7">C</strain>
    </source>
</reference>
<proteinExistence type="predicted"/>
<evidence type="ECO:0000259" key="6">
    <source>
        <dbReference type="Pfam" id="PF04116"/>
    </source>
</evidence>
<evidence type="ECO:0000256" key="2">
    <source>
        <dbReference type="ARBA" id="ARBA00022692"/>
    </source>
</evidence>
<name>A0A8K2A0C0_9CYAN</name>